<keyword evidence="4 6" id="KW-0456">Lyase</keyword>
<comment type="similarity">
    <text evidence="2">Belongs to the KHG/KDPG aldolase family.</text>
</comment>
<dbReference type="Pfam" id="PF01081">
    <property type="entry name" value="Aldolase"/>
    <property type="match status" value="1"/>
</dbReference>
<keyword evidence="5" id="KW-0119">Carbohydrate metabolism</keyword>
<accession>U5DK82</accession>
<evidence type="ECO:0000313" key="6">
    <source>
        <dbReference type="EMBL" id="ERN40085.1"/>
    </source>
</evidence>
<evidence type="ECO:0000256" key="3">
    <source>
        <dbReference type="ARBA" id="ARBA00011233"/>
    </source>
</evidence>
<evidence type="ECO:0000313" key="7">
    <source>
        <dbReference type="Proteomes" id="UP000016960"/>
    </source>
</evidence>
<dbReference type="SUPFAM" id="SSF51569">
    <property type="entry name" value="Aldolase"/>
    <property type="match status" value="1"/>
</dbReference>
<dbReference type="GO" id="GO:0008675">
    <property type="term" value="F:2-dehydro-3-deoxy-phosphogluconate aldolase activity"/>
    <property type="evidence" value="ECO:0007669"/>
    <property type="project" value="UniProtKB-EC"/>
</dbReference>
<dbReference type="EMBL" id="ASSJ01000081">
    <property type="protein sequence ID" value="ERN40085.1"/>
    <property type="molecule type" value="Genomic_DNA"/>
</dbReference>
<keyword evidence="7" id="KW-1185">Reference proteome</keyword>
<gene>
    <name evidence="6" type="ORF">KR51_00033710</name>
</gene>
<dbReference type="NCBIfam" id="TIGR01182">
    <property type="entry name" value="eda"/>
    <property type="match status" value="1"/>
</dbReference>
<evidence type="ECO:0000256" key="1">
    <source>
        <dbReference type="ARBA" id="ARBA00004761"/>
    </source>
</evidence>
<reference evidence="6 7" key="1">
    <citation type="submission" date="2013-05" db="EMBL/GenBank/DDBJ databases">
        <title>Draft genome sequence of Rubidibacter lacunae KORDI 51-2.</title>
        <authorList>
            <person name="Choi D.H."/>
            <person name="Noh J.H."/>
            <person name="Kwon K.-K."/>
            <person name="Lee J.-H."/>
            <person name="Ryu J.-Y."/>
        </authorList>
    </citation>
    <scope>NUCLEOTIDE SEQUENCE [LARGE SCALE GENOMIC DNA]</scope>
    <source>
        <strain evidence="6 7">KORDI 51-2</strain>
    </source>
</reference>
<comment type="pathway">
    <text evidence="1">Carbohydrate acid metabolism.</text>
</comment>
<dbReference type="EC" id="4.1.3.16" evidence="6"/>
<protein>
    <submittedName>
        <fullName evidence="6">Entner-Doudoroff aldolase</fullName>
        <ecNumber evidence="6">4.1.2.14</ecNumber>
        <ecNumber evidence="6">4.1.3.16</ecNumber>
    </submittedName>
</protein>
<dbReference type="eggNOG" id="COG0800">
    <property type="taxonomic scope" value="Bacteria"/>
</dbReference>
<evidence type="ECO:0000256" key="4">
    <source>
        <dbReference type="ARBA" id="ARBA00023239"/>
    </source>
</evidence>
<dbReference type="EC" id="4.1.2.14" evidence="6"/>
<evidence type="ECO:0000256" key="2">
    <source>
        <dbReference type="ARBA" id="ARBA00006906"/>
    </source>
</evidence>
<sequence length="228" mass="23454">MKNVALSRLLLVTAMTESCWLNTLRARRAIAVVRTADVALCCQQARAAARGGLRLLEIAWTGAETAESIACLRAELPDCIVGTGTIMTTAQLDAAISAGAEFAFAPHADPDMIAAALAAEIPIVPGALTPTEIVAAWQAGASCVKVFPVQAVGGSQYVSSLQGPLGYIPLIPTGGITLDNARAFLAAGAIAIGLSGQLFSPAAVAARDWDAIATRAAALQHNLRPWLA</sequence>
<comment type="caution">
    <text evidence="6">The sequence shown here is derived from an EMBL/GenBank/DDBJ whole genome shotgun (WGS) entry which is preliminary data.</text>
</comment>
<dbReference type="FunCoup" id="U5DK82">
    <property type="interactions" value="171"/>
</dbReference>
<proteinExistence type="inferred from homology"/>
<dbReference type="PANTHER" id="PTHR30246">
    <property type="entry name" value="2-KETO-3-DEOXY-6-PHOSPHOGLUCONATE ALDOLASE"/>
    <property type="match status" value="1"/>
</dbReference>
<organism evidence="6 7">
    <name type="scientific">Rubidibacter lacunae KORDI 51-2</name>
    <dbReference type="NCBI Taxonomy" id="582515"/>
    <lineage>
        <taxon>Bacteria</taxon>
        <taxon>Bacillati</taxon>
        <taxon>Cyanobacteriota</taxon>
        <taxon>Cyanophyceae</taxon>
        <taxon>Oscillatoriophycideae</taxon>
        <taxon>Chroococcales</taxon>
        <taxon>Aphanothecaceae</taxon>
        <taxon>Rubidibacter</taxon>
    </lineage>
</organism>
<dbReference type="CDD" id="cd00452">
    <property type="entry name" value="KDPG_aldolase"/>
    <property type="match status" value="1"/>
</dbReference>
<dbReference type="InParanoid" id="U5DK82"/>
<dbReference type="STRING" id="582515.KR51_00033710"/>
<dbReference type="PATRIC" id="fig|582515.4.peg.3780"/>
<name>U5DK82_9CHRO</name>
<dbReference type="Gene3D" id="3.20.20.70">
    <property type="entry name" value="Aldolase class I"/>
    <property type="match status" value="1"/>
</dbReference>
<dbReference type="NCBIfam" id="NF005673">
    <property type="entry name" value="PRK07455.1"/>
    <property type="match status" value="1"/>
</dbReference>
<dbReference type="AlphaFoldDB" id="U5DK82"/>
<dbReference type="PANTHER" id="PTHR30246:SF1">
    <property type="entry name" value="2-DEHYDRO-3-DEOXY-6-PHOSPHOGALACTONATE ALDOLASE-RELATED"/>
    <property type="match status" value="1"/>
</dbReference>
<evidence type="ECO:0000256" key="5">
    <source>
        <dbReference type="ARBA" id="ARBA00023277"/>
    </source>
</evidence>
<dbReference type="GO" id="GO:0008700">
    <property type="term" value="F:(R,S)-4-hydroxy-2-oxoglutarate aldolase activity"/>
    <property type="evidence" value="ECO:0007669"/>
    <property type="project" value="UniProtKB-EC"/>
</dbReference>
<comment type="subunit">
    <text evidence="3">Homotrimer.</text>
</comment>
<dbReference type="InterPro" id="IPR000887">
    <property type="entry name" value="Aldlse_KDPG_KHG"/>
</dbReference>
<dbReference type="InterPro" id="IPR013785">
    <property type="entry name" value="Aldolase_TIM"/>
</dbReference>
<dbReference type="Proteomes" id="UP000016960">
    <property type="component" value="Unassembled WGS sequence"/>
</dbReference>